<organism evidence="1 2">
    <name type="scientific">Acaulospora colombiana</name>
    <dbReference type="NCBI Taxonomy" id="27376"/>
    <lineage>
        <taxon>Eukaryota</taxon>
        <taxon>Fungi</taxon>
        <taxon>Fungi incertae sedis</taxon>
        <taxon>Mucoromycota</taxon>
        <taxon>Glomeromycotina</taxon>
        <taxon>Glomeromycetes</taxon>
        <taxon>Diversisporales</taxon>
        <taxon>Acaulosporaceae</taxon>
        <taxon>Acaulospora</taxon>
    </lineage>
</organism>
<accession>A0ACA9KL09</accession>
<protein>
    <submittedName>
        <fullName evidence="1">9710_t:CDS:1</fullName>
    </submittedName>
</protein>
<evidence type="ECO:0000313" key="1">
    <source>
        <dbReference type="EMBL" id="CAG8478849.1"/>
    </source>
</evidence>
<reference evidence="1" key="1">
    <citation type="submission" date="2021-06" db="EMBL/GenBank/DDBJ databases">
        <authorList>
            <person name="Kallberg Y."/>
            <person name="Tangrot J."/>
            <person name="Rosling A."/>
        </authorList>
    </citation>
    <scope>NUCLEOTIDE SEQUENCE</scope>
    <source>
        <strain evidence="1">CL356</strain>
    </source>
</reference>
<keyword evidence="2" id="KW-1185">Reference proteome</keyword>
<name>A0ACA9KL09_9GLOM</name>
<comment type="caution">
    <text evidence="1">The sequence shown here is derived from an EMBL/GenBank/DDBJ whole genome shotgun (WGS) entry which is preliminary data.</text>
</comment>
<gene>
    <name evidence="1" type="ORF">ACOLOM_LOCUS1907</name>
</gene>
<dbReference type="Proteomes" id="UP000789525">
    <property type="component" value="Unassembled WGS sequence"/>
</dbReference>
<feature type="non-terminal residue" evidence="1">
    <location>
        <position position="1"/>
    </location>
</feature>
<sequence length="1369" mass="155707">SLPYASLLEDEANDTLNEIVEQLCSSAKARDWSPGCAYWVKQLNGYLDLRHPLTRKTRAQLAKVLFELVITPGIDASYAEVFANTCKLIKTYYLSSKRKKEKLGVEDLTLPWEPLFNIIHKTFFPKSRQKTLVSESYPRNATEDILAKVLPLFNASSIGDAFTVQAYLVRFLPTRASTSPKYSPSVWLPTIFSFWCILPGSLMYQTEFIDLLARVAEDNVDVEVSNPGQIGIFTLAQVKTVFATGAKMMDLPVGSTSNGNSNSGRGSVLGWSKMDHKTGLEPSLIFPGLLERVYPSLETLTETHRTTSSISTLSLLANPLFSRAHYPAGGKHLAPLLHLTIPGIDMNDPVKTISSLIFLVHAIMGIPLIDLTEGSSNMSGFRWSGVDVDERDDQMEIDEEEEDALCKASTAEFEEWLAKFLGRFEYLPANDRGKKNLYNMETGLHACEVVGIQMSEKLQDMALKMVINFVSTTILQNASKPMGYLCSTLTSPNRKKALDQFIPLCHANIMSELHHGASSTPTSSTHHIQSDTTLHWYQCILYHVVMSSGADLLGHKNDLLDLAKEMNVGTLMKNHHKHWVQPGDPKNINVDWHIPSDPELNFAMEILDTFLRPTIQKIQNLMDHGTDENGKVLNNREMTHEFCRHLSVVRNCLSGMTTLVEDDGDIEATDYIDDESESVSPTKGLYVGYCFIDPKDPRREISRQLRKDLGFFLHKLVTYFRNSREDDVDSLKILLKIMKIYLTDRGVEKSKYEASKRGHQYAKGMLKTPHHDKKYPRYLLVKRAYQQHLCRLKQNAHGRVRTKLHDDLLLDLIELSLSSYSEIRKISQSYLITASRCFIGVKPLIIPKLLKALEPGEQHNPKRMKGALYLLGTRTYMYTCLRDWRFVPSFITRICQAQHEDKPSVQEMIRKVFYDYLLNYNNTAFKAITTDGLNDAVSQAMGTLSLSFDEEKLQRIQCIIEKRMQLQKTRYFELVDTLLELVNSNTLHWRFASMAANFLDFLSQLLLDLYFENIRHPYKQVRDVLAANINLLIQIQWHPSANNVDEILESNVRTGDGVGFVPVTPHADLKQRIEGLVQSLEKWRAEKKPTAAGSSEYGNASKTVLSWLYDALTIWQASGTYPLFIPLLPSVFLMQDVNDDQDLQSLATHVLNIIASFAYPPDMVPPMVKRFVEILTETPSWHIRVKALPVLQVFFFKHLFMLSEEEMIRVMDVVSGMMKDTQIEVRQLAAVTLSGLIRCSQRDAIDTLKHQFYKLLETKIPAKKQKNQMPRAALPRDFQEAVLIRHAGVLGLSCLVDAFPYEVPKWMPEVLVKLADCISDPVPIQTAVKKTFTDFRRTHQDTWHEDMKQFTEDQLSLLSDMLISPSYYA</sequence>
<proteinExistence type="predicted"/>
<dbReference type="EMBL" id="CAJVPT010002300">
    <property type="protein sequence ID" value="CAG8478849.1"/>
    <property type="molecule type" value="Genomic_DNA"/>
</dbReference>
<evidence type="ECO:0000313" key="2">
    <source>
        <dbReference type="Proteomes" id="UP000789525"/>
    </source>
</evidence>